<dbReference type="EMBL" id="WIXI01000048">
    <property type="protein sequence ID" value="MQY48646.1"/>
    <property type="molecule type" value="Genomic_DNA"/>
</dbReference>
<dbReference type="AlphaFoldDB" id="A0A6A8AHE1"/>
<evidence type="ECO:0000313" key="3">
    <source>
        <dbReference type="Proteomes" id="UP000435138"/>
    </source>
</evidence>
<dbReference type="InterPro" id="IPR042047">
    <property type="entry name" value="SleB_dom1"/>
</dbReference>
<organism evidence="2 3">
    <name type="scientific">Endobacterium cereale</name>
    <dbReference type="NCBI Taxonomy" id="2663029"/>
    <lineage>
        <taxon>Bacteria</taxon>
        <taxon>Pseudomonadati</taxon>
        <taxon>Pseudomonadota</taxon>
        <taxon>Alphaproteobacteria</taxon>
        <taxon>Hyphomicrobiales</taxon>
        <taxon>Rhizobiaceae</taxon>
        <taxon>Endobacterium</taxon>
    </lineage>
</organism>
<dbReference type="GO" id="GO:0016787">
    <property type="term" value="F:hydrolase activity"/>
    <property type="evidence" value="ECO:0007669"/>
    <property type="project" value="UniProtKB-KW"/>
</dbReference>
<feature type="domain" description="Cell wall hydrolase SleB" evidence="1">
    <location>
        <begin position="71"/>
        <end position="168"/>
    </location>
</feature>
<evidence type="ECO:0000313" key="2">
    <source>
        <dbReference type="EMBL" id="MQY48646.1"/>
    </source>
</evidence>
<dbReference type="PROSITE" id="PS51257">
    <property type="entry name" value="PROKAR_LIPOPROTEIN"/>
    <property type="match status" value="1"/>
</dbReference>
<dbReference type="Pfam" id="PF07486">
    <property type="entry name" value="Hydrolase_2"/>
    <property type="match status" value="1"/>
</dbReference>
<protein>
    <submittedName>
        <fullName evidence="2">Cell wall hydrolase</fullName>
    </submittedName>
</protein>
<proteinExistence type="predicted"/>
<gene>
    <name evidence="2" type="ORF">GAO09_21660</name>
</gene>
<name>A0A6A8AHE1_9HYPH</name>
<comment type="caution">
    <text evidence="2">The sequence shown here is derived from an EMBL/GenBank/DDBJ whole genome shotgun (WGS) entry which is preliminary data.</text>
</comment>
<dbReference type="Gene3D" id="1.10.10.2520">
    <property type="entry name" value="Cell wall hydrolase SleB, domain 1"/>
    <property type="match status" value="1"/>
</dbReference>
<dbReference type="Proteomes" id="UP000435138">
    <property type="component" value="Unassembled WGS sequence"/>
</dbReference>
<keyword evidence="3" id="KW-1185">Reference proteome</keyword>
<accession>A0A6A8AHE1</accession>
<keyword evidence="2" id="KW-0378">Hydrolase</keyword>
<dbReference type="InterPro" id="IPR011105">
    <property type="entry name" value="Cell_wall_hydrolase_SleB"/>
</dbReference>
<evidence type="ECO:0000259" key="1">
    <source>
        <dbReference type="Pfam" id="PF07486"/>
    </source>
</evidence>
<reference evidence="2 3" key="1">
    <citation type="submission" date="2019-11" db="EMBL/GenBank/DDBJ databases">
        <title>Genome analysis of Rhizobacterium cereale a novel genus and species isolated from maize roots in North Spain.</title>
        <authorList>
            <person name="Menendez E."/>
            <person name="Flores-Felix J.D."/>
            <person name="Ramirez-Bahena M.-H."/>
            <person name="Igual J.M."/>
            <person name="Garcia-Fraile P."/>
            <person name="Peix A."/>
            <person name="Velazquez E."/>
        </authorList>
    </citation>
    <scope>NUCLEOTIDE SEQUENCE [LARGE SCALE GENOMIC DNA]</scope>
    <source>
        <strain evidence="2 3">RZME27</strain>
    </source>
</reference>
<sequence>MPMINFRGSYWAPALILSAACLSGCNTTKVEAPAVETKKAAPTPAKQVYHYTSKDRECLKRAMYFESKRTSRKGFMAVGTVVMNRMTSGAYPDTICGVVAQRNQFAPGVMTRTMDEATAPDLEGASEAILAGERHPDVKDAMFFHTNGLKFPYKNMSYVTVAGGNAFYEKRGRDGELQTPEPLPTGSYMLAMAGQSLAAPQMALTELANAPVMQKAPVQTSVEAAPNEIAVPQAAALQGDVSASPVAQDAVPVPRPAMATSEPLPMIIPVPAPKPLADSQQAALAQRMMIYR</sequence>